<dbReference type="Pfam" id="PF01047">
    <property type="entry name" value="MarR"/>
    <property type="match status" value="1"/>
</dbReference>
<evidence type="ECO:0000313" key="6">
    <source>
        <dbReference type="Proteomes" id="UP000214746"/>
    </source>
</evidence>
<reference evidence="5" key="1">
    <citation type="submission" date="2018-06" db="EMBL/GenBank/DDBJ databases">
        <title>Paenibacillus xerothermodurans sp. nov. an extremely dry heat resistant spore forming bacterium isolated from the soil of Cape Canaveral, Florida.</title>
        <authorList>
            <person name="Seuylemezian A."/>
            <person name="Kaur N."/>
            <person name="Patil P."/>
            <person name="Patil P."/>
            <person name="Mayilraj S."/>
            <person name="Vaishampayan P."/>
        </authorList>
    </citation>
    <scope>NUCLEOTIDE SEQUENCE [LARGE SCALE GENOMIC DNA]</scope>
    <source>
        <strain evidence="5">ATCC 27380</strain>
    </source>
</reference>
<feature type="domain" description="HTH marR-type" evidence="4">
    <location>
        <begin position="1"/>
        <end position="136"/>
    </location>
</feature>
<evidence type="ECO:0000256" key="3">
    <source>
        <dbReference type="ARBA" id="ARBA00023163"/>
    </source>
</evidence>
<evidence type="ECO:0000313" key="5">
    <source>
        <dbReference type="EMBL" id="PZE21234.1"/>
    </source>
</evidence>
<dbReference type="PANTHER" id="PTHR42756">
    <property type="entry name" value="TRANSCRIPTIONAL REGULATOR, MARR"/>
    <property type="match status" value="1"/>
</dbReference>
<dbReference type="PANTHER" id="PTHR42756:SF1">
    <property type="entry name" value="TRANSCRIPTIONAL REPRESSOR OF EMRAB OPERON"/>
    <property type="match status" value="1"/>
</dbReference>
<keyword evidence="3" id="KW-0804">Transcription</keyword>
<dbReference type="InterPro" id="IPR000835">
    <property type="entry name" value="HTH_MarR-typ"/>
</dbReference>
<name>A0A2W1NBF5_PAEXE</name>
<dbReference type="InterPro" id="IPR036388">
    <property type="entry name" value="WH-like_DNA-bd_sf"/>
</dbReference>
<dbReference type="AlphaFoldDB" id="A0A2W1NBF5"/>
<comment type="caution">
    <text evidence="5">The sequence shown here is derived from an EMBL/GenBank/DDBJ whole genome shotgun (WGS) entry which is preliminary data.</text>
</comment>
<dbReference type="GO" id="GO:0003700">
    <property type="term" value="F:DNA-binding transcription factor activity"/>
    <property type="evidence" value="ECO:0007669"/>
    <property type="project" value="InterPro"/>
</dbReference>
<dbReference type="OrthoDB" id="5327581at2"/>
<evidence type="ECO:0000256" key="2">
    <source>
        <dbReference type="ARBA" id="ARBA00023125"/>
    </source>
</evidence>
<dbReference type="InterPro" id="IPR036390">
    <property type="entry name" value="WH_DNA-bd_sf"/>
</dbReference>
<dbReference type="RefSeq" id="WP_089199430.1">
    <property type="nucleotide sequence ID" value="NZ_NHRJ02000003.1"/>
</dbReference>
<organism evidence="5 6">
    <name type="scientific">Paenibacillus xerothermodurans</name>
    <dbReference type="NCBI Taxonomy" id="1977292"/>
    <lineage>
        <taxon>Bacteria</taxon>
        <taxon>Bacillati</taxon>
        <taxon>Bacillota</taxon>
        <taxon>Bacilli</taxon>
        <taxon>Bacillales</taxon>
        <taxon>Paenibacillaceae</taxon>
        <taxon>Paenibacillus</taxon>
    </lineage>
</organism>
<dbReference type="PROSITE" id="PS01117">
    <property type="entry name" value="HTH_MARR_1"/>
    <property type="match status" value="1"/>
</dbReference>
<evidence type="ECO:0000259" key="4">
    <source>
        <dbReference type="PROSITE" id="PS50995"/>
    </source>
</evidence>
<dbReference type="PRINTS" id="PR00598">
    <property type="entry name" value="HTHMARR"/>
</dbReference>
<evidence type="ECO:0000256" key="1">
    <source>
        <dbReference type="ARBA" id="ARBA00023015"/>
    </source>
</evidence>
<dbReference type="SUPFAM" id="SSF46785">
    <property type="entry name" value="Winged helix' DNA-binding domain"/>
    <property type="match status" value="1"/>
</dbReference>
<dbReference type="Proteomes" id="UP000214746">
    <property type="component" value="Unassembled WGS sequence"/>
</dbReference>
<dbReference type="SMART" id="SM00347">
    <property type="entry name" value="HTH_MARR"/>
    <property type="match status" value="1"/>
</dbReference>
<proteinExistence type="predicted"/>
<accession>A0A2W1NBF5</accession>
<keyword evidence="2" id="KW-0238">DNA-binding</keyword>
<dbReference type="Gene3D" id="1.10.10.10">
    <property type="entry name" value="Winged helix-like DNA-binding domain superfamily/Winged helix DNA-binding domain"/>
    <property type="match status" value="1"/>
</dbReference>
<dbReference type="InterPro" id="IPR023187">
    <property type="entry name" value="Tscrpt_reg_MarR-type_CS"/>
</dbReference>
<gene>
    <name evidence="5" type="ORF">CBW46_007625</name>
</gene>
<protein>
    <submittedName>
        <fullName evidence="5">MarR family transcriptional regulator</fullName>
    </submittedName>
</protein>
<dbReference type="EMBL" id="NHRJ02000003">
    <property type="protein sequence ID" value="PZE21234.1"/>
    <property type="molecule type" value="Genomic_DNA"/>
</dbReference>
<sequence length="142" mass="16359">MYVSESVGFIISNTGRKLSQALTARFQPRDITSEQWSVLKKLAEEDGITQKELSNRIEKDPTNVTRILDQLERKGWIRRAANREDRRSFLTHITEAGRELSKELTPIEAQFVEQMLHGLSAQDVAVLRGVFKQINKNIDIRH</sequence>
<keyword evidence="1" id="KW-0805">Transcription regulation</keyword>
<keyword evidence="6" id="KW-1185">Reference proteome</keyword>
<dbReference type="PROSITE" id="PS50995">
    <property type="entry name" value="HTH_MARR_2"/>
    <property type="match status" value="1"/>
</dbReference>
<dbReference type="GO" id="GO:0003677">
    <property type="term" value="F:DNA binding"/>
    <property type="evidence" value="ECO:0007669"/>
    <property type="project" value="UniProtKB-KW"/>
</dbReference>